<protein>
    <submittedName>
        <fullName evidence="1">Uncharacterized protein</fullName>
    </submittedName>
</protein>
<name>A0AAN3D4B1_BACO1</name>
<proteinExistence type="predicted"/>
<evidence type="ECO:0000313" key="2">
    <source>
        <dbReference type="Proteomes" id="UP000005475"/>
    </source>
</evidence>
<evidence type="ECO:0000313" key="1">
    <source>
        <dbReference type="EMBL" id="EDO08842.1"/>
    </source>
</evidence>
<reference evidence="2" key="2">
    <citation type="submission" date="2007-04" db="EMBL/GenBank/DDBJ databases">
        <title>Draft genome sequence of Bacteroides ovatus (ATCC 8483).</title>
        <authorList>
            <person name="Sudarsanam P."/>
            <person name="Ley R."/>
            <person name="Guruge J."/>
            <person name="Turnbaugh P.J."/>
            <person name="Mahowald M."/>
            <person name="Liep D."/>
            <person name="Gordon J."/>
        </authorList>
    </citation>
    <scope>NUCLEOTIDE SEQUENCE [LARGE SCALE GENOMIC DNA]</scope>
    <source>
        <strain evidence="2">ATCC 8483 / DSM 1896 / JCM 5824 / BCRC 10623 / CCUG 4943 / NCTC 11153</strain>
    </source>
</reference>
<sequence length="67" mass="8041">MLKQIFYHCNGLEPINRHITRYYLYSPFLDLPVLLTKEMRLSGCIERLFRNNCVKFDTTIGFIKVKQ</sequence>
<gene>
    <name evidence="1" type="ORF">BACOVA_04698</name>
</gene>
<dbReference type="Proteomes" id="UP000005475">
    <property type="component" value="Unassembled WGS sequence"/>
</dbReference>
<organism evidence="1 2">
    <name type="scientific">Bacteroides ovatus (strain ATCC 8483 / DSM 1896 / JCM 5824 / BCRC 10623 / CCUG 4943 / NCTC 11153)</name>
    <dbReference type="NCBI Taxonomy" id="411476"/>
    <lineage>
        <taxon>Bacteria</taxon>
        <taxon>Pseudomonadati</taxon>
        <taxon>Bacteroidota</taxon>
        <taxon>Bacteroidia</taxon>
        <taxon>Bacteroidales</taxon>
        <taxon>Bacteroidaceae</taxon>
        <taxon>Bacteroides</taxon>
    </lineage>
</organism>
<accession>A0AAN3D4B1</accession>
<dbReference type="AlphaFoldDB" id="A0AAN3D4B1"/>
<dbReference type="EMBL" id="AAXF02000054">
    <property type="protein sequence ID" value="EDO08842.1"/>
    <property type="molecule type" value="Genomic_DNA"/>
</dbReference>
<comment type="caution">
    <text evidence="1">The sequence shown here is derived from an EMBL/GenBank/DDBJ whole genome shotgun (WGS) entry which is preliminary data.</text>
</comment>
<reference evidence="1 2" key="1">
    <citation type="submission" date="2007-03" db="EMBL/GenBank/DDBJ databases">
        <authorList>
            <person name="Fulton L."/>
            <person name="Clifton S."/>
            <person name="Fulton B."/>
            <person name="Xu J."/>
            <person name="Minx P."/>
            <person name="Pepin K.H."/>
            <person name="Johnson M."/>
            <person name="Thiruvilangam P."/>
            <person name="Bhonagiri V."/>
            <person name="Nash W.E."/>
            <person name="Mardis E.R."/>
            <person name="Wilson R.K."/>
        </authorList>
    </citation>
    <scope>NUCLEOTIDE SEQUENCE [LARGE SCALE GENOMIC DNA]</scope>
    <source>
        <strain evidence="2">ATCC 8483 / DSM 1896 / JCM 5824 / BCRC 10623 / CCUG 4943 / NCTC 11153</strain>
    </source>
</reference>